<proteinExistence type="inferred from homology"/>
<dbReference type="PANTHER" id="PTHR19136:SF81">
    <property type="entry name" value="MOLYBDENUM COFACTOR GUANYLYLTRANSFERASE"/>
    <property type="match status" value="1"/>
</dbReference>
<keyword evidence="4 8" id="KW-0547">Nucleotide-binding</keyword>
<comment type="subcellular location">
    <subcellularLocation>
        <location evidence="8">Cytoplasm</location>
    </subcellularLocation>
</comment>
<comment type="function">
    <text evidence="8">Transfers a GMP moiety from GTP to Mo-molybdopterin (Mo-MPT) cofactor (Moco or molybdenum cofactor) to form Mo-molybdopterin guanine dinucleotide (Mo-MGD) cofactor.</text>
</comment>
<reference evidence="10 11" key="1">
    <citation type="journal article" date="2015" name="Int. J. Syst. Evol. Microbiol.">
        <title>Novibacillus thermophilus gen. nov., sp. nov., a Gram-staining-negative and moderately thermophilic member of the family Thermoactinomycetaceae.</title>
        <authorList>
            <person name="Yang G."/>
            <person name="Chen J."/>
            <person name="Zhou S."/>
        </authorList>
    </citation>
    <scope>NUCLEOTIDE SEQUENCE [LARGE SCALE GENOMIC DNA]</scope>
    <source>
        <strain evidence="10 11">SG-1</strain>
    </source>
</reference>
<evidence type="ECO:0000256" key="7">
    <source>
        <dbReference type="ARBA" id="ARBA00023150"/>
    </source>
</evidence>
<dbReference type="KEGG" id="ntr:B0W44_13840"/>
<evidence type="ECO:0000313" key="11">
    <source>
        <dbReference type="Proteomes" id="UP000188603"/>
    </source>
</evidence>
<feature type="binding site" evidence="8">
    <location>
        <position position="97"/>
    </location>
    <ligand>
        <name>GTP</name>
        <dbReference type="ChEBI" id="CHEBI:37565"/>
    </ligand>
</feature>
<dbReference type="SUPFAM" id="SSF53448">
    <property type="entry name" value="Nucleotide-diphospho-sugar transferases"/>
    <property type="match status" value="1"/>
</dbReference>
<gene>
    <name evidence="8" type="primary">mobA</name>
    <name evidence="10" type="ORF">B0W44_13840</name>
</gene>
<feature type="binding site" evidence="8">
    <location>
        <position position="20"/>
    </location>
    <ligand>
        <name>GTP</name>
        <dbReference type="ChEBI" id="CHEBI:37565"/>
    </ligand>
</feature>
<keyword evidence="3 8" id="KW-0479">Metal-binding</keyword>
<evidence type="ECO:0000259" key="9">
    <source>
        <dbReference type="Pfam" id="PF12804"/>
    </source>
</evidence>
<dbReference type="GO" id="GO:0046872">
    <property type="term" value="F:metal ion binding"/>
    <property type="evidence" value="ECO:0007669"/>
    <property type="project" value="UniProtKB-KW"/>
</dbReference>
<keyword evidence="5 8" id="KW-0460">Magnesium</keyword>
<evidence type="ECO:0000256" key="8">
    <source>
        <dbReference type="HAMAP-Rule" id="MF_00316"/>
    </source>
</evidence>
<dbReference type="PANTHER" id="PTHR19136">
    <property type="entry name" value="MOLYBDENUM COFACTOR GUANYLYLTRANSFERASE"/>
    <property type="match status" value="1"/>
</dbReference>
<dbReference type="Gene3D" id="3.90.550.10">
    <property type="entry name" value="Spore Coat Polysaccharide Biosynthesis Protein SpsA, Chain A"/>
    <property type="match status" value="1"/>
</dbReference>
<comment type="caution">
    <text evidence="8">Lacks conserved residue(s) required for the propagation of feature annotation.</text>
</comment>
<dbReference type="GO" id="GO:0006777">
    <property type="term" value="P:Mo-molybdopterin cofactor biosynthetic process"/>
    <property type="evidence" value="ECO:0007669"/>
    <property type="project" value="UniProtKB-KW"/>
</dbReference>
<feature type="binding site" evidence="8">
    <location>
        <position position="68"/>
    </location>
    <ligand>
        <name>GTP</name>
        <dbReference type="ChEBI" id="CHEBI:37565"/>
    </ligand>
</feature>
<keyword evidence="11" id="KW-1185">Reference proteome</keyword>
<keyword evidence="2 8" id="KW-0808">Transferase</keyword>
<evidence type="ECO:0000256" key="5">
    <source>
        <dbReference type="ARBA" id="ARBA00022842"/>
    </source>
</evidence>
<sequence length="201" mass="22561">MLTGVILAGGQNRRMGGRVKALLPFHGEPVIVRQIGRMKRICDQIIVVTRDRDLFSQTVGDSARIVEDRIPGKGPLSGMHAAFSELNSQDAWVVGCDMPFISDRAALLMWEQKQETGCDVVVPKIGGRIQPLHGIYDVRCTHHVTGLLQSGQYRVKELFNRVKWAAVEEGRFLQQKIDIRFVVNVNTPEEYEEALSLKVHS</sequence>
<dbReference type="GO" id="GO:0005737">
    <property type="term" value="C:cytoplasm"/>
    <property type="evidence" value="ECO:0007669"/>
    <property type="project" value="UniProtKB-SubCell"/>
</dbReference>
<dbReference type="Proteomes" id="UP000188603">
    <property type="component" value="Chromosome"/>
</dbReference>
<comment type="catalytic activity">
    <reaction evidence="8">
        <text>Mo-molybdopterin + GTP + H(+) = Mo-molybdopterin guanine dinucleotide + diphosphate</text>
        <dbReference type="Rhea" id="RHEA:34243"/>
        <dbReference type="ChEBI" id="CHEBI:15378"/>
        <dbReference type="ChEBI" id="CHEBI:33019"/>
        <dbReference type="ChEBI" id="CHEBI:37565"/>
        <dbReference type="ChEBI" id="CHEBI:71302"/>
        <dbReference type="ChEBI" id="CHEBI:71310"/>
        <dbReference type="EC" id="2.7.7.77"/>
    </reaction>
</comment>
<protein>
    <recommendedName>
        <fullName evidence="8">Probable molybdenum cofactor guanylyltransferase</fullName>
        <shortName evidence="8">MoCo guanylyltransferase</shortName>
        <ecNumber evidence="8">2.7.7.77</ecNumber>
    </recommendedName>
    <alternativeName>
        <fullName evidence="8">GTP:molybdopterin guanylyltransferase</fullName>
    </alternativeName>
    <alternativeName>
        <fullName evidence="8">Mo-MPT guanylyltransferase</fullName>
    </alternativeName>
    <alternativeName>
        <fullName evidence="8">Molybdopterin guanylyltransferase</fullName>
    </alternativeName>
    <alternativeName>
        <fullName evidence="8">Molybdopterin-guanine dinucleotide synthase</fullName>
        <shortName evidence="8">MGD synthase</shortName>
    </alternativeName>
</protein>
<dbReference type="GO" id="GO:0005525">
    <property type="term" value="F:GTP binding"/>
    <property type="evidence" value="ECO:0007669"/>
    <property type="project" value="UniProtKB-UniRule"/>
</dbReference>
<keyword evidence="6 8" id="KW-0342">GTP-binding</keyword>
<feature type="binding site" evidence="8">
    <location>
        <position position="97"/>
    </location>
    <ligand>
        <name>Mg(2+)</name>
        <dbReference type="ChEBI" id="CHEBI:18420"/>
    </ligand>
</feature>
<comment type="domain">
    <text evidence="8">The N-terminal domain determines nucleotide recognition and specific binding, while the C-terminal domain determines the specific binding to the target protein.</text>
</comment>
<dbReference type="Pfam" id="PF12804">
    <property type="entry name" value="NTP_transf_3"/>
    <property type="match status" value="1"/>
</dbReference>
<dbReference type="InterPro" id="IPR013482">
    <property type="entry name" value="Molybde_CF_guanTrfase"/>
</dbReference>
<keyword evidence="1 8" id="KW-0963">Cytoplasm</keyword>
<dbReference type="EMBL" id="CP019699">
    <property type="protein sequence ID" value="AQS57577.1"/>
    <property type="molecule type" value="Genomic_DNA"/>
</dbReference>
<comment type="similarity">
    <text evidence="8">Belongs to the MobA family.</text>
</comment>
<evidence type="ECO:0000256" key="4">
    <source>
        <dbReference type="ARBA" id="ARBA00022741"/>
    </source>
</evidence>
<evidence type="ECO:0000256" key="6">
    <source>
        <dbReference type="ARBA" id="ARBA00023134"/>
    </source>
</evidence>
<evidence type="ECO:0000256" key="3">
    <source>
        <dbReference type="ARBA" id="ARBA00022723"/>
    </source>
</evidence>
<organism evidence="10 11">
    <name type="scientific">Novibacillus thermophilus</name>
    <dbReference type="NCBI Taxonomy" id="1471761"/>
    <lineage>
        <taxon>Bacteria</taxon>
        <taxon>Bacillati</taxon>
        <taxon>Bacillota</taxon>
        <taxon>Bacilli</taxon>
        <taxon>Bacillales</taxon>
        <taxon>Thermoactinomycetaceae</taxon>
        <taxon>Novibacillus</taxon>
    </lineage>
</organism>
<name>A0A1U9KBY8_9BACL</name>
<feature type="domain" description="MobA-like NTP transferase" evidence="9">
    <location>
        <begin position="4"/>
        <end position="157"/>
    </location>
</feature>
<dbReference type="EC" id="2.7.7.77" evidence="8"/>
<accession>A0A1U9KBY8</accession>
<dbReference type="CDD" id="cd02503">
    <property type="entry name" value="MobA"/>
    <property type="match status" value="1"/>
</dbReference>
<dbReference type="InterPro" id="IPR025877">
    <property type="entry name" value="MobA-like_NTP_Trfase"/>
</dbReference>
<evidence type="ECO:0000256" key="2">
    <source>
        <dbReference type="ARBA" id="ARBA00022679"/>
    </source>
</evidence>
<feature type="binding site" evidence="8">
    <location>
        <begin position="7"/>
        <end position="9"/>
    </location>
    <ligand>
        <name>GTP</name>
        <dbReference type="ChEBI" id="CHEBI:37565"/>
    </ligand>
</feature>
<dbReference type="GO" id="GO:0061603">
    <property type="term" value="F:molybdenum cofactor guanylyltransferase activity"/>
    <property type="evidence" value="ECO:0007669"/>
    <property type="project" value="UniProtKB-EC"/>
</dbReference>
<comment type="cofactor">
    <cofactor evidence="8">
        <name>Mg(2+)</name>
        <dbReference type="ChEBI" id="CHEBI:18420"/>
    </cofactor>
</comment>
<keyword evidence="7 8" id="KW-0501">Molybdenum cofactor biosynthesis</keyword>
<dbReference type="AlphaFoldDB" id="A0A1U9KBY8"/>
<dbReference type="HAMAP" id="MF_00316">
    <property type="entry name" value="MobA"/>
    <property type="match status" value="1"/>
</dbReference>
<evidence type="ECO:0000256" key="1">
    <source>
        <dbReference type="ARBA" id="ARBA00022490"/>
    </source>
</evidence>
<dbReference type="InterPro" id="IPR029044">
    <property type="entry name" value="Nucleotide-diphossugar_trans"/>
</dbReference>
<dbReference type="STRING" id="1471761.B0W44_13840"/>
<evidence type="ECO:0000313" key="10">
    <source>
        <dbReference type="EMBL" id="AQS57577.1"/>
    </source>
</evidence>